<dbReference type="SUPFAM" id="SSF52540">
    <property type="entry name" value="P-loop containing nucleoside triphosphate hydrolases"/>
    <property type="match status" value="1"/>
</dbReference>
<dbReference type="EMBL" id="WVIC01000039">
    <property type="protein sequence ID" value="NCJ08059.1"/>
    <property type="molecule type" value="Genomic_DNA"/>
</dbReference>
<feature type="domain" description="NB-ARC" evidence="5">
    <location>
        <begin position="151"/>
        <end position="256"/>
    </location>
</feature>
<dbReference type="Gene3D" id="3.40.50.300">
    <property type="entry name" value="P-loop containing nucleotide triphosphate hydrolases"/>
    <property type="match status" value="1"/>
</dbReference>
<dbReference type="SUPFAM" id="SSF50998">
    <property type="entry name" value="Quinoprotein alcohol dehydrogenase-like"/>
    <property type="match status" value="1"/>
</dbReference>
<feature type="repeat" description="WD" evidence="3">
    <location>
        <begin position="608"/>
        <end position="630"/>
    </location>
</feature>
<dbReference type="PANTHER" id="PTHR19848">
    <property type="entry name" value="WD40 REPEAT PROTEIN"/>
    <property type="match status" value="1"/>
</dbReference>
<feature type="region of interest" description="Disordered" evidence="4">
    <location>
        <begin position="100"/>
        <end position="130"/>
    </location>
</feature>
<dbReference type="InterPro" id="IPR058651">
    <property type="entry name" value="HTH_VMAP-M9"/>
</dbReference>
<keyword evidence="1 3" id="KW-0853">WD repeat</keyword>
<dbReference type="CDD" id="cd00200">
    <property type="entry name" value="WD40"/>
    <property type="match status" value="2"/>
</dbReference>
<dbReference type="InterPro" id="IPR011044">
    <property type="entry name" value="Quino_amine_DH_bsu"/>
</dbReference>
<dbReference type="Pfam" id="PF26355">
    <property type="entry name" value="HTH_VMAP-M9"/>
    <property type="match status" value="1"/>
</dbReference>
<feature type="repeat" description="WD" evidence="3">
    <location>
        <begin position="767"/>
        <end position="808"/>
    </location>
</feature>
<dbReference type="PRINTS" id="PR00364">
    <property type="entry name" value="DISEASERSIST"/>
</dbReference>
<dbReference type="SMART" id="SM00320">
    <property type="entry name" value="WD40"/>
    <property type="match status" value="14"/>
</dbReference>
<feature type="repeat" description="WD" evidence="3">
    <location>
        <begin position="907"/>
        <end position="948"/>
    </location>
</feature>
<proteinExistence type="predicted"/>
<dbReference type="AlphaFoldDB" id="A0A8K2A8I1"/>
<dbReference type="RefSeq" id="WP_161826536.1">
    <property type="nucleotide sequence ID" value="NZ_WVIC01000039.1"/>
</dbReference>
<evidence type="ECO:0000256" key="4">
    <source>
        <dbReference type="SAM" id="MobiDB-lite"/>
    </source>
</evidence>
<accession>A0A8K2A8I1</accession>
<feature type="repeat" description="WD" evidence="3">
    <location>
        <begin position="1115"/>
        <end position="1156"/>
    </location>
</feature>
<dbReference type="Pfam" id="PF00931">
    <property type="entry name" value="NB-ARC"/>
    <property type="match status" value="1"/>
</dbReference>
<feature type="repeat" description="WD" evidence="3">
    <location>
        <begin position="1032"/>
        <end position="1073"/>
    </location>
</feature>
<feature type="compositionally biased region" description="Polar residues" evidence="4">
    <location>
        <begin position="100"/>
        <end position="110"/>
    </location>
</feature>
<dbReference type="Proteomes" id="UP000607397">
    <property type="component" value="Unassembled WGS sequence"/>
</dbReference>
<dbReference type="PROSITE" id="PS50294">
    <property type="entry name" value="WD_REPEATS_REGION"/>
    <property type="match status" value="11"/>
</dbReference>
<evidence type="ECO:0000313" key="7">
    <source>
        <dbReference type="EMBL" id="NCJ08059.1"/>
    </source>
</evidence>
<feature type="repeat" description="WD" evidence="3">
    <location>
        <begin position="949"/>
        <end position="990"/>
    </location>
</feature>
<organism evidence="7 8">
    <name type="scientific">Petrachloros mirabilis ULC683</name>
    <dbReference type="NCBI Taxonomy" id="2781853"/>
    <lineage>
        <taxon>Bacteria</taxon>
        <taxon>Bacillati</taxon>
        <taxon>Cyanobacteriota</taxon>
        <taxon>Cyanophyceae</taxon>
        <taxon>Synechococcales</taxon>
        <taxon>Petrachlorosaceae</taxon>
        <taxon>Petrachloros</taxon>
        <taxon>Petrachloros mirabilis</taxon>
    </lineage>
</organism>
<name>A0A8K2A8I1_9CYAN</name>
<feature type="repeat" description="WD" evidence="3">
    <location>
        <begin position="683"/>
        <end position="714"/>
    </location>
</feature>
<dbReference type="SUPFAM" id="SSF50969">
    <property type="entry name" value="YVTN repeat-like/Quinoprotein amine dehydrogenase"/>
    <property type="match status" value="1"/>
</dbReference>
<dbReference type="InterPro" id="IPR002182">
    <property type="entry name" value="NB-ARC"/>
</dbReference>
<dbReference type="InterPro" id="IPR015943">
    <property type="entry name" value="WD40/YVTN_repeat-like_dom_sf"/>
</dbReference>
<dbReference type="InterPro" id="IPR019775">
    <property type="entry name" value="WD40_repeat_CS"/>
</dbReference>
<dbReference type="PANTHER" id="PTHR19848:SF8">
    <property type="entry name" value="F-BOX AND WD REPEAT DOMAIN CONTAINING 7"/>
    <property type="match status" value="1"/>
</dbReference>
<comment type="caution">
    <text evidence="7">The sequence shown here is derived from an EMBL/GenBank/DDBJ whole genome shotgun (WGS) entry which is preliminary data.</text>
</comment>
<evidence type="ECO:0000256" key="2">
    <source>
        <dbReference type="ARBA" id="ARBA00022737"/>
    </source>
</evidence>
<dbReference type="InterPro" id="IPR020472">
    <property type="entry name" value="WD40_PAC1"/>
</dbReference>
<feature type="domain" description="vWA-MoxR associated protein N-terminal HTH" evidence="6">
    <location>
        <begin position="3"/>
        <end position="86"/>
    </location>
</feature>
<feature type="repeat" description="WD" evidence="3">
    <location>
        <begin position="865"/>
        <end position="906"/>
    </location>
</feature>
<feature type="repeat" description="WD" evidence="3">
    <location>
        <begin position="725"/>
        <end position="766"/>
    </location>
</feature>
<evidence type="ECO:0000313" key="8">
    <source>
        <dbReference type="Proteomes" id="UP000607397"/>
    </source>
</evidence>
<dbReference type="Pfam" id="PF00400">
    <property type="entry name" value="WD40"/>
    <property type="match status" value="14"/>
</dbReference>
<dbReference type="InterPro" id="IPR027417">
    <property type="entry name" value="P-loop_NTPase"/>
</dbReference>
<reference evidence="7" key="1">
    <citation type="submission" date="2019-12" db="EMBL/GenBank/DDBJ databases">
        <title>High-Quality draft genome sequences of three cyanobacteria isolated from the limestone walls of the Old Cathedral of Coimbra.</title>
        <authorList>
            <person name="Tiago I."/>
            <person name="Soares F."/>
            <person name="Portugal A."/>
        </authorList>
    </citation>
    <scope>NUCLEOTIDE SEQUENCE [LARGE SCALE GENOMIC DNA]</scope>
    <source>
        <strain evidence="7">C</strain>
    </source>
</reference>
<dbReference type="InterPro" id="IPR001680">
    <property type="entry name" value="WD40_rpt"/>
</dbReference>
<dbReference type="PRINTS" id="PR00320">
    <property type="entry name" value="GPROTEINBRPT"/>
</dbReference>
<gene>
    <name evidence="7" type="ORF">GS597_16395</name>
</gene>
<keyword evidence="2" id="KW-0677">Repeat</keyword>
<keyword evidence="8" id="KW-1185">Reference proteome</keyword>
<sequence>MVDFDRIMTFVDGQVFSHTQRHLRDVEVFILQGSWAQKTYDVIAQEHNYTPQYLQQDVGPKLWKVLSTVFAESISKKNFQTILERHYRQFVAQTQGAPPLNESQRVTSLNSTSSMPQPSMPQPSTPQIDAPSSWHLDPEALDVSVFYGRQEEITTLNSYLLQDRCRLVALLGMGGIGKTTLALKLAEQVQSHFDGVLWRSLRNVPPLMATLSEWIHHLADPTAAASNLASSLNPEDHIQHLIYILSQRRCLLFLDNFESVLQGGTQTGDYIPGYEGYGMLLRYVAETQHQSCLILTAREKPRGLAHREGLTLPVRSLQIKGLKAPEVAAMFADKGCLGLQPSQLQAIVEHYAGNPMAIKIVASALYELGGGDANELVPYLKRGIFNFDGINDLLARHFNRLSATEQQVIYGLAINRDPVTVAELAEDLVPGTLQQPLLEAVQSLSRRCLIEREGQRWLLQPVILEYVTQRLVTNLSEELIQGEQAQLRLYPCLKAQSLDYIREAQQRFIVQPILDNLLAALGGVPQVVERLRSHLQHLQSQAPNQTGYVAGNVINLWRSLNADFTGLDLSHLTICQADLRDLPLHGVNLNHSNLAKSTFTPVINATLAVAFSPSGQHFALGNADNQVRLWHTASWQEVWLGQGHQSWVCAVAFSPDGQTLASGSFDQTVRIWNLNIGECTAVLPGHQGWVWAVAFSPDSRLLASGADDGLIKLWILAEPGHCQTLVGHQGWIWAVAFSPDGRWLASASGDRTLRLWDVATGQCQQVFHGHESWARSLAFSADGQRLISGSLDCTVRIWDVHTGECLQILREHQQAVLSVAVAAPLSEPDPSAFAQNTQGELIVSGSQDNTVRVWDAQTGRCLNRLQGHTTRIWSVAVHPNGRRLLSGSNDSMLKLWNPRNGQSLRTLRASCVGVKCIAYSPNGQTLATGGDDKAVRLWDLRSGQRTQIWGEHAGWIWDLAFSPDSQQLASASGDATVRIWDVATGACEHILKGHINFVFAVRFDPTGTWLATGSDDQTAKLWNRQTGNCLQTWPHQGQVWSVAFHPDGQHLATAGCHRGVWVWNIASGEAAHCFEHPGTVSHGVAFSPDGIWLAMGQVHGSVSLWHWPSRTCRFSLDHQSRVWSVAFSPDSQYLASSGFDHTIKIWEVATGQCIQVLRGHEGEVWAVAFNPQQETEVASSSQDGQVWRWDIRSGQQRQQLHDPRLYEGLQIAQAEGISSAQLRSLQMLGARTD</sequence>
<dbReference type="PROSITE" id="PS50082">
    <property type="entry name" value="WD_REPEATS_2"/>
    <property type="match status" value="13"/>
</dbReference>
<dbReference type="InterPro" id="IPR036322">
    <property type="entry name" value="WD40_repeat_dom_sf"/>
</dbReference>
<dbReference type="InterPro" id="IPR011047">
    <property type="entry name" value="Quinoprotein_ADH-like_sf"/>
</dbReference>
<protein>
    <submittedName>
        <fullName evidence="7">AAA family ATPase</fullName>
    </submittedName>
</protein>
<feature type="repeat" description="WD" evidence="3">
    <location>
        <begin position="991"/>
        <end position="1032"/>
    </location>
</feature>
<feature type="repeat" description="WD" evidence="3">
    <location>
        <begin position="839"/>
        <end position="864"/>
    </location>
</feature>
<dbReference type="Gene3D" id="2.130.10.10">
    <property type="entry name" value="YVTN repeat-like/Quinoprotein amine dehydrogenase"/>
    <property type="match status" value="6"/>
</dbReference>
<dbReference type="GO" id="GO:0043531">
    <property type="term" value="F:ADP binding"/>
    <property type="evidence" value="ECO:0007669"/>
    <property type="project" value="InterPro"/>
</dbReference>
<evidence type="ECO:0000256" key="3">
    <source>
        <dbReference type="PROSITE-ProRule" id="PRU00221"/>
    </source>
</evidence>
<dbReference type="SUPFAM" id="SSF50978">
    <property type="entry name" value="WD40 repeat-like"/>
    <property type="match status" value="1"/>
</dbReference>
<evidence type="ECO:0000259" key="6">
    <source>
        <dbReference type="Pfam" id="PF26355"/>
    </source>
</evidence>
<evidence type="ECO:0000259" key="5">
    <source>
        <dbReference type="Pfam" id="PF00931"/>
    </source>
</evidence>
<feature type="repeat" description="WD" evidence="3">
    <location>
        <begin position="1157"/>
        <end position="1199"/>
    </location>
</feature>
<feature type="repeat" description="WD" evidence="3">
    <location>
        <begin position="641"/>
        <end position="682"/>
    </location>
</feature>
<evidence type="ECO:0000256" key="1">
    <source>
        <dbReference type="ARBA" id="ARBA00022574"/>
    </source>
</evidence>
<dbReference type="PROSITE" id="PS00678">
    <property type="entry name" value="WD_REPEATS_1"/>
    <property type="match status" value="7"/>
</dbReference>